<protein>
    <recommendedName>
        <fullName evidence="2">Histidine kinase N-terminal 7TM region domain-containing protein</fullName>
    </recommendedName>
</protein>
<comment type="caution">
    <text evidence="3">The sequence shown here is derived from an EMBL/GenBank/DDBJ whole genome shotgun (WGS) entry which is preliminary data.</text>
</comment>
<name>A0A7Y0K4U4_9BACI</name>
<proteinExistence type="predicted"/>
<evidence type="ECO:0000256" key="1">
    <source>
        <dbReference type="SAM" id="Phobius"/>
    </source>
</evidence>
<feature type="transmembrane region" description="Helical" evidence="1">
    <location>
        <begin position="39"/>
        <end position="58"/>
    </location>
</feature>
<evidence type="ECO:0000313" key="4">
    <source>
        <dbReference type="Proteomes" id="UP000588491"/>
    </source>
</evidence>
<keyword evidence="1" id="KW-0472">Membrane</keyword>
<gene>
    <name evidence="3" type="ORF">HHU08_02110</name>
</gene>
<dbReference type="Proteomes" id="UP000588491">
    <property type="component" value="Unassembled WGS sequence"/>
</dbReference>
<evidence type="ECO:0000259" key="2">
    <source>
        <dbReference type="Pfam" id="PF16927"/>
    </source>
</evidence>
<accession>A0A7Y0K4U4</accession>
<sequence>MDHTVMVYIVLITMSGALHIILAIIAYMNRQAFEGMRTLLWLSCFVAIYAFGYALSLASTTIEEMKFWTALQYLGMPFSAPATLILVLQYIGYDKPLVLHKCC</sequence>
<dbReference type="AlphaFoldDB" id="A0A7Y0K4U4"/>
<feature type="domain" description="Histidine kinase N-terminal 7TM region" evidence="2">
    <location>
        <begin position="13"/>
        <end position="97"/>
    </location>
</feature>
<feature type="transmembrane region" description="Helical" evidence="1">
    <location>
        <begin position="70"/>
        <end position="91"/>
    </location>
</feature>
<keyword evidence="1" id="KW-1133">Transmembrane helix</keyword>
<dbReference type="RefSeq" id="WP_169187711.1">
    <property type="nucleotide sequence ID" value="NZ_JABBPK010000001.1"/>
</dbReference>
<dbReference type="Pfam" id="PF16927">
    <property type="entry name" value="HisKA_7TM"/>
    <property type="match status" value="1"/>
</dbReference>
<keyword evidence="4" id="KW-1185">Reference proteome</keyword>
<dbReference type="EMBL" id="JABBPK010000001">
    <property type="protein sequence ID" value="NMO75833.1"/>
    <property type="molecule type" value="Genomic_DNA"/>
</dbReference>
<dbReference type="InterPro" id="IPR031621">
    <property type="entry name" value="HisKA_7TM"/>
</dbReference>
<organism evidence="3 4">
    <name type="scientific">Niallia alba</name>
    <dbReference type="NCBI Taxonomy" id="2729105"/>
    <lineage>
        <taxon>Bacteria</taxon>
        <taxon>Bacillati</taxon>
        <taxon>Bacillota</taxon>
        <taxon>Bacilli</taxon>
        <taxon>Bacillales</taxon>
        <taxon>Bacillaceae</taxon>
        <taxon>Niallia</taxon>
    </lineage>
</organism>
<reference evidence="3 4" key="1">
    <citation type="submission" date="2020-04" db="EMBL/GenBank/DDBJ databases">
        <title>Bacillus sp. UniB3 isolated from commercial digestive syrup.</title>
        <authorList>
            <person name="Thorat V."/>
            <person name="Kirdat K."/>
            <person name="Tiwarekar B."/>
            <person name="Yadav A."/>
        </authorList>
    </citation>
    <scope>NUCLEOTIDE SEQUENCE [LARGE SCALE GENOMIC DNA]</scope>
    <source>
        <strain evidence="3 4">UniB3</strain>
    </source>
</reference>
<evidence type="ECO:0000313" key="3">
    <source>
        <dbReference type="EMBL" id="NMO75833.1"/>
    </source>
</evidence>
<keyword evidence="1" id="KW-0812">Transmembrane</keyword>
<feature type="transmembrane region" description="Helical" evidence="1">
    <location>
        <begin position="6"/>
        <end position="27"/>
    </location>
</feature>